<dbReference type="EMBL" id="AAKOIS010000001">
    <property type="protein sequence ID" value="ECT9336052.1"/>
    <property type="molecule type" value="Genomic_DNA"/>
</dbReference>
<accession>A0A5I0ZJK5</accession>
<name>A0A5I0ZJK5_SALET</name>
<dbReference type="InterPro" id="IPR025319">
    <property type="entry name" value="DUF4224"/>
</dbReference>
<evidence type="ECO:0000313" key="2">
    <source>
        <dbReference type="EMBL" id="ECT9336052.1"/>
    </source>
</evidence>
<proteinExistence type="predicted"/>
<evidence type="ECO:0000259" key="1">
    <source>
        <dbReference type="Pfam" id="PF13986"/>
    </source>
</evidence>
<gene>
    <name evidence="2" type="ORF">CG757_05330</name>
</gene>
<feature type="domain" description="DUF4224" evidence="1">
    <location>
        <begin position="5"/>
        <end position="47"/>
    </location>
</feature>
<organism evidence="2">
    <name type="scientific">Salmonella enterica subsp. enterica serovar Cotham</name>
    <dbReference type="NCBI Taxonomy" id="2572724"/>
    <lineage>
        <taxon>Bacteria</taxon>
        <taxon>Pseudomonadati</taxon>
        <taxon>Pseudomonadota</taxon>
        <taxon>Gammaproteobacteria</taxon>
        <taxon>Enterobacterales</taxon>
        <taxon>Enterobacteriaceae</taxon>
        <taxon>Salmonella</taxon>
    </lineage>
</organism>
<dbReference type="AlphaFoldDB" id="A0A5I0ZJK5"/>
<comment type="caution">
    <text evidence="2">The sequence shown here is derived from an EMBL/GenBank/DDBJ whole genome shotgun (WGS) entry which is preliminary data.</text>
</comment>
<protein>
    <submittedName>
        <fullName evidence="2">DUF4224 domain-containing protein</fullName>
    </submittedName>
</protein>
<reference evidence="2" key="1">
    <citation type="submission" date="2018-07" db="EMBL/GenBank/DDBJ databases">
        <authorList>
            <consortium name="PulseNet: The National Subtyping Network for Foodborne Disease Surveillance"/>
            <person name="Tarr C.L."/>
            <person name="Trees E."/>
            <person name="Katz L.S."/>
            <person name="Carleton-Romer H.A."/>
            <person name="Stroika S."/>
            <person name="Kucerova Z."/>
            <person name="Roache K.F."/>
            <person name="Sabol A.L."/>
            <person name="Besser J."/>
            <person name="Gerner-Smidt P."/>
        </authorList>
    </citation>
    <scope>NUCLEOTIDE SEQUENCE</scope>
    <source>
        <strain evidence="2">2015AM-0391</strain>
    </source>
</reference>
<sequence>MSELFLTHRELEDLTGYRYASQQRGWLLKEGIPFRTNRMGHPKVNRYLFTSPSKDITDHTEEPDFGAI</sequence>
<dbReference type="Pfam" id="PF13986">
    <property type="entry name" value="DUF4224"/>
    <property type="match status" value="1"/>
</dbReference>